<dbReference type="PANTHER" id="PTHR32305:SF15">
    <property type="entry name" value="PROTEIN RHSA-RELATED"/>
    <property type="match status" value="1"/>
</dbReference>
<dbReference type="CDD" id="cd14740">
    <property type="entry name" value="PAAR_4"/>
    <property type="match status" value="1"/>
</dbReference>
<dbReference type="InterPro" id="IPR022385">
    <property type="entry name" value="Rhs_assc_core"/>
</dbReference>
<dbReference type="Pfam" id="PF20148">
    <property type="entry name" value="DUF6531"/>
    <property type="match status" value="1"/>
</dbReference>
<dbReference type="Gene3D" id="2.180.10.10">
    <property type="entry name" value="RHS repeat-associated core"/>
    <property type="match status" value="2"/>
</dbReference>
<evidence type="ECO:0000256" key="1">
    <source>
        <dbReference type="ARBA" id="ARBA00022737"/>
    </source>
</evidence>
<dbReference type="Proteomes" id="UP001212996">
    <property type="component" value="Unassembled WGS sequence"/>
</dbReference>
<sequence>MPEAARLGDTIGHSGALAGLIGGTILGAAISAIGGIVGGALFAAGIASSCLGVGILLIGLSVAVGMLASHLGEMARDDCTKSGAASRSPCGTITRGSSNVFINGKPAAIATYSQVGCDKDGIRQMAEGSSSVFVNGYPLARVGDKTTCDAVVMTGSPNVFIGGGTKTTEAVTPEVPHWAYQVSDLTILAAGLISFGGAAANGPSAVKKLFSKIPGAGKIGRILCRLSPLAIGASVVGILMNPVEVVAGQKFLNDDDELDFIIEGELPLYWQRSYLSSYDYDSVLGRSWSLSWESTLTSIEEGILWRSPLGEIIPFPDVPIGYRCFCPEAQSWLMHTPEDTWEIRDASEHIYHYPEFGADSTSRLSRISDNVGNEQVFHYNELQQMVNITGSGKLNLHCDYLPIELGGKSVSRLTAVWQVLYNGSRVLLCRYHYNEHAQLVGVSHRDDHLKRQFGWHEGGLLAWHQDARGLRCDYQWEQTEEALWRVISQQTSEGAGYRLHYDEEHRVRTAQWYDGTTTVWTLNEEHQIIHCMDRAGVEHHLLWDEFGLPTGYRDADGNTRRCEWDNLGRRLSFTDGNGHQTGWQYQNDTDRVTFILWPDGCQSVFEYDDRGRLVSETTPLKQTTRYCYGHNQTLRPYLRIDARGGESRFMWNDQGQLIRRTDCSGQASEWGYDTQYRVSRFTNALLETTRYHYHDDGQLTQVTYPDDSTERMTWDSAGQLLSYQRNENEARYWEYNVLGQVVCTTDRLQRQIRYHYTPEGYLVKIDNANGDSYILTRDAEGRLTEEIRPDETLIYYEYNAAGLLSTERRMGDRVFKYPERRVHHRYDGAGNLIQRETYTDNYQYQWDSLGRLRQAERQPNEVGKKLDILPNTVCFEYDALGRITREQNGENILQFGYDELDNLTELTLPQGETLHWLYYGSGHLSAVRYNQQLITEFERDALHRETCRTQGALFQYRRYDPLSRCISQYSVPQANVQTDIKPEIWQGKPWRAWHYDTQDELFLREDHYLGRVNYSYDLEGRLKSVDSTDSYQEMFWYDGADNLLEHPQSQRERQPVGSLTPPGDRLSQWNNWQYEHDEHGNVISRKNMQGQRYRYDGDNRLTTVEELSMKVVYHYDALGRRISKVVKTGIGGQARYEQTDFVWHGLRLLQDHELKTGKRQTYCYESHDSYTPLACIESRGTVREYFWYHTDINGAPLEVTNEAGKIVWSGKYDALGKISGLALAYFVDTDRSFHDFKQNLRYAGQYFDKETGLHFNTYRYYAPEIGRFITPDPLGLNGGPNPYSYVHNPTGWVDPLGLATCPVIKQRVLDNIAASKAARESSNFSKPNTKTGFGYGVNDKPVRISGDWSKQDIFNGLHGRTPKGLGSPDLHHAHQMPGSAIHEVLPNVHRGNTALHPNKFNQGVTPAMRDADRKLHWWYRAREQGAEQIYPHLIYD</sequence>
<dbReference type="CDD" id="cd14742">
    <property type="entry name" value="PAAR_RHS"/>
    <property type="match status" value="1"/>
</dbReference>
<name>A0AAW6BQF4_9GAMM</name>
<keyword evidence="1" id="KW-0677">Repeat</keyword>
<organism evidence="5 6">
    <name type="scientific">Photorhabdus bodei</name>
    <dbReference type="NCBI Taxonomy" id="2029681"/>
    <lineage>
        <taxon>Bacteria</taxon>
        <taxon>Pseudomonadati</taxon>
        <taxon>Pseudomonadota</taxon>
        <taxon>Gammaproteobacteria</taxon>
        <taxon>Enterobacterales</taxon>
        <taxon>Morganellaceae</taxon>
        <taxon>Photorhabdus</taxon>
    </lineage>
</organism>
<dbReference type="InterPro" id="IPR056823">
    <property type="entry name" value="TEN-like_YD-shell"/>
</dbReference>
<evidence type="ECO:0000256" key="2">
    <source>
        <dbReference type="SAM" id="Phobius"/>
    </source>
</evidence>
<proteinExistence type="predicted"/>
<accession>A0AAW6BQF4</accession>
<dbReference type="NCBIfam" id="TIGR01643">
    <property type="entry name" value="YD_repeat_2x"/>
    <property type="match status" value="6"/>
</dbReference>
<dbReference type="Pfam" id="PF05488">
    <property type="entry name" value="PAAR_motif"/>
    <property type="match status" value="1"/>
</dbReference>
<reference evidence="5" key="1">
    <citation type="submission" date="2023-01" db="EMBL/GenBank/DDBJ databases">
        <title>Genome sequencing of Photorhabdus bodei 09-20.</title>
        <authorList>
            <person name="Kalindamar S."/>
            <person name="Kumru S."/>
        </authorList>
    </citation>
    <scope>NUCLEOTIDE SEQUENCE</scope>
    <source>
        <strain evidence="5">09-20</strain>
    </source>
</reference>
<keyword evidence="2" id="KW-1133">Transmembrane helix</keyword>
<dbReference type="Pfam" id="PF25023">
    <property type="entry name" value="TEN_YD-shell"/>
    <property type="match status" value="3"/>
</dbReference>
<protein>
    <submittedName>
        <fullName evidence="5">PAAR domain-containing protein</fullName>
    </submittedName>
</protein>
<dbReference type="InterPro" id="IPR006530">
    <property type="entry name" value="YD"/>
</dbReference>
<gene>
    <name evidence="5" type="ORF">PH362_24085</name>
</gene>
<evidence type="ECO:0000259" key="3">
    <source>
        <dbReference type="Pfam" id="PF20148"/>
    </source>
</evidence>
<dbReference type="InterPro" id="IPR050708">
    <property type="entry name" value="T6SS_VgrG/RHS"/>
</dbReference>
<feature type="domain" description="DUF6531" evidence="3">
    <location>
        <begin position="241"/>
        <end position="315"/>
    </location>
</feature>
<feature type="transmembrane region" description="Helical" evidence="2">
    <location>
        <begin position="20"/>
        <end position="43"/>
    </location>
</feature>
<feature type="domain" description="Teneurin-like YD-shell" evidence="4">
    <location>
        <begin position="652"/>
        <end position="802"/>
    </location>
</feature>
<evidence type="ECO:0000313" key="5">
    <source>
        <dbReference type="EMBL" id="MDB6374890.1"/>
    </source>
</evidence>
<feature type="domain" description="Teneurin-like YD-shell" evidence="4">
    <location>
        <begin position="1011"/>
        <end position="1272"/>
    </location>
</feature>
<dbReference type="Gene3D" id="2.60.200.60">
    <property type="match status" value="1"/>
</dbReference>
<evidence type="ECO:0000259" key="4">
    <source>
        <dbReference type="Pfam" id="PF25023"/>
    </source>
</evidence>
<feature type="transmembrane region" description="Helical" evidence="2">
    <location>
        <begin position="50"/>
        <end position="72"/>
    </location>
</feature>
<dbReference type="InterPro" id="IPR045351">
    <property type="entry name" value="DUF6531"/>
</dbReference>
<dbReference type="NCBIfam" id="TIGR03696">
    <property type="entry name" value="Rhs_assc_core"/>
    <property type="match status" value="1"/>
</dbReference>
<dbReference type="RefSeq" id="WP_271867865.1">
    <property type="nucleotide sequence ID" value="NZ_JAQMFO010000064.1"/>
</dbReference>
<dbReference type="InterPro" id="IPR008727">
    <property type="entry name" value="PAAR_motif"/>
</dbReference>
<keyword evidence="2" id="KW-0472">Membrane</keyword>
<evidence type="ECO:0000313" key="6">
    <source>
        <dbReference type="Proteomes" id="UP001212996"/>
    </source>
</evidence>
<comment type="caution">
    <text evidence="5">The sequence shown here is derived from an EMBL/GenBank/DDBJ whole genome shotgun (WGS) entry which is preliminary data.</text>
</comment>
<dbReference type="PANTHER" id="PTHR32305">
    <property type="match status" value="1"/>
</dbReference>
<dbReference type="EMBL" id="JAQMFO010000064">
    <property type="protein sequence ID" value="MDB6374890.1"/>
    <property type="molecule type" value="Genomic_DNA"/>
</dbReference>
<feature type="domain" description="Teneurin-like YD-shell" evidence="4">
    <location>
        <begin position="812"/>
        <end position="932"/>
    </location>
</feature>
<keyword evidence="2" id="KW-0812">Transmembrane</keyword>